<dbReference type="InterPro" id="IPR000668">
    <property type="entry name" value="Peptidase_C1A_C"/>
</dbReference>
<dbReference type="OrthoDB" id="10253408at2759"/>
<dbReference type="EMBL" id="BNJQ01000040">
    <property type="protein sequence ID" value="GHP12253.1"/>
    <property type="molecule type" value="Genomic_DNA"/>
</dbReference>
<accession>A0A830HZQ5</accession>
<comment type="similarity">
    <text evidence="1">Belongs to the peptidase C1 family.</text>
</comment>
<feature type="domain" description="Peptidase C1A papain C-terminal" evidence="5">
    <location>
        <begin position="144"/>
        <end position="288"/>
    </location>
</feature>
<reference evidence="7" key="1">
    <citation type="submission" date="2020-10" db="EMBL/GenBank/DDBJ databases">
        <title>Unveiling of a novel bifunctional photoreceptor, Dualchrome1, isolated from a cosmopolitan green alga.</title>
        <authorList>
            <person name="Suzuki S."/>
            <person name="Kawachi M."/>
        </authorList>
    </citation>
    <scope>NUCLEOTIDE SEQUENCE</scope>
    <source>
        <strain evidence="7">NIES 2893</strain>
    </source>
</reference>
<feature type="compositionally biased region" description="Pro residues" evidence="3">
    <location>
        <begin position="531"/>
        <end position="556"/>
    </location>
</feature>
<feature type="compositionally biased region" description="Low complexity" evidence="3">
    <location>
        <begin position="511"/>
        <end position="530"/>
    </location>
</feature>
<dbReference type="AlphaFoldDB" id="A0A830HZQ5"/>
<proteinExistence type="inferred from homology"/>
<dbReference type="GO" id="GO:0008234">
    <property type="term" value="F:cysteine-type peptidase activity"/>
    <property type="evidence" value="ECO:0007669"/>
    <property type="project" value="InterPro"/>
</dbReference>
<dbReference type="InterPro" id="IPR013201">
    <property type="entry name" value="Prot_inhib_I29"/>
</dbReference>
<keyword evidence="4" id="KW-1133">Transmembrane helix</keyword>
<evidence type="ECO:0000313" key="7">
    <source>
        <dbReference type="EMBL" id="GHP12253.1"/>
    </source>
</evidence>
<name>A0A830HZQ5_9CHLO</name>
<feature type="transmembrane region" description="Helical" evidence="4">
    <location>
        <begin position="706"/>
        <end position="728"/>
    </location>
</feature>
<dbReference type="Pfam" id="PF00112">
    <property type="entry name" value="Peptidase_C1"/>
    <property type="match status" value="1"/>
</dbReference>
<dbReference type="PROSITE" id="PS00139">
    <property type="entry name" value="THIOL_PROTEASE_CYS"/>
    <property type="match status" value="1"/>
</dbReference>
<comment type="caution">
    <text evidence="7">The sequence shown here is derived from an EMBL/GenBank/DDBJ whole genome shotgun (WGS) entry which is preliminary data.</text>
</comment>
<dbReference type="GO" id="GO:0006508">
    <property type="term" value="P:proteolysis"/>
    <property type="evidence" value="ECO:0007669"/>
    <property type="project" value="InterPro"/>
</dbReference>
<feature type="region of interest" description="Disordered" evidence="3">
    <location>
        <begin position="846"/>
        <end position="874"/>
    </location>
</feature>
<feature type="region of interest" description="Disordered" evidence="3">
    <location>
        <begin position="346"/>
        <end position="366"/>
    </location>
</feature>
<feature type="compositionally biased region" description="Pro residues" evidence="3">
    <location>
        <begin position="629"/>
        <end position="653"/>
    </location>
</feature>
<feature type="region of interest" description="Disordered" evidence="3">
    <location>
        <begin position="943"/>
        <end position="994"/>
    </location>
</feature>
<evidence type="ECO:0008006" key="9">
    <source>
        <dbReference type="Google" id="ProtNLM"/>
    </source>
</evidence>
<feature type="region of interest" description="Disordered" evidence="3">
    <location>
        <begin position="501"/>
        <end position="560"/>
    </location>
</feature>
<keyword evidence="4" id="KW-0812">Transmembrane</keyword>
<feature type="region of interest" description="Disordered" evidence="3">
    <location>
        <begin position="1053"/>
        <end position="1076"/>
    </location>
</feature>
<feature type="region of interest" description="Disordered" evidence="3">
    <location>
        <begin position="796"/>
        <end position="815"/>
    </location>
</feature>
<evidence type="ECO:0000256" key="3">
    <source>
        <dbReference type="SAM" id="MobiDB-lite"/>
    </source>
</evidence>
<dbReference type="Pfam" id="PF08246">
    <property type="entry name" value="Inhibitor_I29"/>
    <property type="match status" value="1"/>
</dbReference>
<evidence type="ECO:0000256" key="4">
    <source>
        <dbReference type="SAM" id="Phobius"/>
    </source>
</evidence>
<dbReference type="Proteomes" id="UP000660262">
    <property type="component" value="Unassembled WGS sequence"/>
</dbReference>
<feature type="compositionally biased region" description="Basic and acidic residues" evidence="3">
    <location>
        <begin position="846"/>
        <end position="855"/>
    </location>
</feature>
<dbReference type="InterPro" id="IPR038765">
    <property type="entry name" value="Papain-like_cys_pep_sf"/>
</dbReference>
<organism evidence="7 8">
    <name type="scientific">Pycnococcus provasolii</name>
    <dbReference type="NCBI Taxonomy" id="41880"/>
    <lineage>
        <taxon>Eukaryota</taxon>
        <taxon>Viridiplantae</taxon>
        <taxon>Chlorophyta</taxon>
        <taxon>Pseudoscourfieldiophyceae</taxon>
        <taxon>Pseudoscourfieldiales</taxon>
        <taxon>Pycnococcaceae</taxon>
        <taxon>Pycnococcus</taxon>
    </lineage>
</organism>
<dbReference type="InterPro" id="IPR000169">
    <property type="entry name" value="Pept_cys_AS"/>
</dbReference>
<feature type="compositionally biased region" description="Acidic residues" evidence="3">
    <location>
        <begin position="1056"/>
        <end position="1068"/>
    </location>
</feature>
<gene>
    <name evidence="7" type="ORF">PPROV_001098100</name>
</gene>
<dbReference type="SMART" id="SM00645">
    <property type="entry name" value="Pept_C1"/>
    <property type="match status" value="1"/>
</dbReference>
<feature type="compositionally biased region" description="Low complexity" evidence="3">
    <location>
        <begin position="670"/>
        <end position="694"/>
    </location>
</feature>
<dbReference type="Gene3D" id="3.90.70.10">
    <property type="entry name" value="Cysteine proteinases"/>
    <property type="match status" value="1"/>
</dbReference>
<feature type="compositionally biased region" description="Basic and acidic residues" evidence="3">
    <location>
        <begin position="796"/>
        <end position="810"/>
    </location>
</feature>
<dbReference type="SMART" id="SM00848">
    <property type="entry name" value="Inhibitor_I29"/>
    <property type="match status" value="1"/>
</dbReference>
<protein>
    <recommendedName>
        <fullName evidence="9">Cathepsin propeptide inhibitor domain-containing protein</fullName>
    </recommendedName>
</protein>
<keyword evidence="2" id="KW-1015">Disulfide bond</keyword>
<feature type="region of interest" description="Disordered" evidence="3">
    <location>
        <begin position="627"/>
        <end position="700"/>
    </location>
</feature>
<feature type="domain" description="Cathepsin propeptide inhibitor" evidence="6">
    <location>
        <begin position="57"/>
        <end position="113"/>
    </location>
</feature>
<dbReference type="InterPro" id="IPR013128">
    <property type="entry name" value="Peptidase_C1A"/>
</dbReference>
<evidence type="ECO:0000259" key="6">
    <source>
        <dbReference type="SMART" id="SM00848"/>
    </source>
</evidence>
<evidence type="ECO:0000259" key="5">
    <source>
        <dbReference type="SMART" id="SM00645"/>
    </source>
</evidence>
<dbReference type="SUPFAM" id="SSF54001">
    <property type="entry name" value="Cysteine proteinases"/>
    <property type="match status" value="1"/>
</dbReference>
<keyword evidence="4" id="KW-0472">Membrane</keyword>
<keyword evidence="8" id="KW-1185">Reference proteome</keyword>
<evidence type="ECO:0000256" key="2">
    <source>
        <dbReference type="ARBA" id="ARBA00023157"/>
    </source>
</evidence>
<dbReference type="PANTHER" id="PTHR12411">
    <property type="entry name" value="CYSTEINE PROTEASE FAMILY C1-RELATED"/>
    <property type="match status" value="1"/>
</dbReference>
<sequence length="1076" mass="115652">MVYYACKLAVVYGFVVAALLGGGGWCGHQVVSASRVLMDGSEGEAVFSSSEKHASLFTSWKGKHAKTYKDDEEHTHRFGIFKNNLAYIEAENAKGHSYTLGLTAFTDLTHEEFKVSKLGYRHEMRKELKSTAGPFRYADTVVEDGEDVDWRKKGAVTPVKNQEQCGSCWAFSTIGSVEGINAISTGKLVTLSEQELVDCSNNGNHGCNGGLMLSWLCRHTGGLGLSLMTAPSMGVAVQPVEDRGDGTYVLSWSSRLVGTYNLTVGDSATRTRLVGSLPKMAKKTSMPQTLVVAEAPDPKVSLWMLQGHQSFTADANSGGASNDFKVADIIYALYIPRDRYGNNARSLLGPRDNSTSSARMTAEPRGAEGSIVHVPATKVAHDPRSLDPRIYAKLPQGVLLSFNLTRSGTFELSMFVCDARVPFESEQPATVNILPGEIDRNVSDFLQSRVEHVLEANVSRASGNATLVFRDKYRNRIDSKYACPVNAPCTCAAKAKAYSAPETGRSLDAPSSNDTTLTSANTTNNATQPTSSPPPPPPPPPPPTPPPPPPSPPPSPSLSTLLNCSLATDASAQLVAIVQYSNLEIGSSDSKQYEISVDVTWTDVDGKSHGPISMAPELPLTIALRREYSPPPPAQTPSLPPPPPPQPPLPPFAPLAVLLRFSPPPPTPALPSSSSDDAELNSLSDLSLSNVPSSGDSSKNDESTALYAFIAVTATLAACSAVGTFAVVRYRRRRLNETSTDETGTENTAEYDHDGQLARKLESQHLLSTDATAIARPSRETAEKAARDILHAQSEMRHADSAYSPDDDKQLPPPWNPMRAKLAPLARGSRMPARAGVRLPPMEHGMDSVGQRDDTPSAFVHQNVGPDRRPLDSANEMPRMRRSALDDWRRASLSVAFDVYRGTMGTASSLRQEVYNKGKEAVRDAWNIAAPLLMPGGVFSTPPRPKTSAKVMPSPPSTRGSVRSRLGTPRILSLSPSKANGELRRINTAPMEPTGPGLVQQEFDILPGTAPPLLETHTILEAHGGGTPEEEESEGKSTPATLSAALSQALDGVMDCNDDDDDDDDGDDDAYRMWNV</sequence>
<dbReference type="PRINTS" id="PR01217">
    <property type="entry name" value="PRICHEXTENSN"/>
</dbReference>
<evidence type="ECO:0000313" key="8">
    <source>
        <dbReference type="Proteomes" id="UP000660262"/>
    </source>
</evidence>
<evidence type="ECO:0000256" key="1">
    <source>
        <dbReference type="ARBA" id="ARBA00008455"/>
    </source>
</evidence>